<name>A0ACB9NY47_9MYRT</name>
<protein>
    <submittedName>
        <fullName evidence="1">Uncharacterized protein</fullName>
    </submittedName>
</protein>
<keyword evidence="2" id="KW-1185">Reference proteome</keyword>
<evidence type="ECO:0000313" key="1">
    <source>
        <dbReference type="EMBL" id="KAI4341242.1"/>
    </source>
</evidence>
<accession>A0ACB9NY47</accession>
<dbReference type="EMBL" id="CM042886">
    <property type="protein sequence ID" value="KAI4341242.1"/>
    <property type="molecule type" value="Genomic_DNA"/>
</dbReference>
<organism evidence="1 2">
    <name type="scientific">Melastoma candidum</name>
    <dbReference type="NCBI Taxonomy" id="119954"/>
    <lineage>
        <taxon>Eukaryota</taxon>
        <taxon>Viridiplantae</taxon>
        <taxon>Streptophyta</taxon>
        <taxon>Embryophyta</taxon>
        <taxon>Tracheophyta</taxon>
        <taxon>Spermatophyta</taxon>
        <taxon>Magnoliopsida</taxon>
        <taxon>eudicotyledons</taxon>
        <taxon>Gunneridae</taxon>
        <taxon>Pentapetalae</taxon>
        <taxon>rosids</taxon>
        <taxon>malvids</taxon>
        <taxon>Myrtales</taxon>
        <taxon>Melastomataceae</taxon>
        <taxon>Melastomatoideae</taxon>
        <taxon>Melastomateae</taxon>
        <taxon>Melastoma</taxon>
    </lineage>
</organism>
<gene>
    <name evidence="1" type="ORF">MLD38_025989</name>
</gene>
<dbReference type="Proteomes" id="UP001057402">
    <property type="component" value="Chromosome 7"/>
</dbReference>
<evidence type="ECO:0000313" key="2">
    <source>
        <dbReference type="Proteomes" id="UP001057402"/>
    </source>
</evidence>
<proteinExistence type="predicted"/>
<comment type="caution">
    <text evidence="1">The sequence shown here is derived from an EMBL/GenBank/DDBJ whole genome shotgun (WGS) entry which is preliminary data.</text>
</comment>
<reference evidence="2" key="1">
    <citation type="journal article" date="2023" name="Front. Plant Sci.">
        <title>Chromosomal-level genome assembly of Melastoma candidum provides insights into trichome evolution.</title>
        <authorList>
            <person name="Zhong Y."/>
            <person name="Wu W."/>
            <person name="Sun C."/>
            <person name="Zou P."/>
            <person name="Liu Y."/>
            <person name="Dai S."/>
            <person name="Zhou R."/>
        </authorList>
    </citation>
    <scope>NUCLEOTIDE SEQUENCE [LARGE SCALE GENOMIC DNA]</scope>
</reference>
<sequence>MGSWRRQKGISRRSHQGFQGTTSQDTNPPPPPLIQGSGKYMVPCMESAISLGQGGSDHPPLSTGNWQPTVPAWEKKFCSAVGSVPWHKIEEAKKFMCLYKNIIDWDDSAGEEAFWNAKNRFWAEINCLPCDISLPDPDKYVDRVDWDSAVDVELLLDLDRDPASIPESYSSGSGKIIFGNALLDQSFSCTGWGDCDENFAKAPGQWDNNSWCKNPWEDNHNAVGNDQGWGEDWNDWLAKNPKFGECRNDSWCKDPWEEDLKTGGKDEEWGTKANNFWGWNEMDDSNFNEFDNACRNPGEKRFSGSFGQGYNWSNSNHRNRNHQRGLKRNGALANNALRA</sequence>